<dbReference type="GO" id="GO:0015087">
    <property type="term" value="F:cobalt ion transmembrane transporter activity"/>
    <property type="evidence" value="ECO:0007669"/>
    <property type="project" value="TreeGrafter"/>
</dbReference>
<dbReference type="AlphaFoldDB" id="A0A6A6IRJ5"/>
<feature type="region of interest" description="Disordered" evidence="5">
    <location>
        <begin position="485"/>
        <end position="556"/>
    </location>
</feature>
<evidence type="ECO:0000256" key="3">
    <source>
        <dbReference type="ARBA" id="ARBA00022989"/>
    </source>
</evidence>
<dbReference type="OrthoDB" id="5430750at2759"/>
<evidence type="ECO:0000256" key="4">
    <source>
        <dbReference type="ARBA" id="ARBA00023136"/>
    </source>
</evidence>
<feature type="compositionally biased region" description="Polar residues" evidence="5">
    <location>
        <begin position="496"/>
        <end position="514"/>
    </location>
</feature>
<dbReference type="InterPro" id="IPR045863">
    <property type="entry name" value="CorA_TM1_TM2"/>
</dbReference>
<reference evidence="7" key="1">
    <citation type="journal article" date="2020" name="Stud. Mycol.">
        <title>101 Dothideomycetes genomes: a test case for predicting lifestyles and emergence of pathogens.</title>
        <authorList>
            <person name="Haridas S."/>
            <person name="Albert R."/>
            <person name="Binder M."/>
            <person name="Bloem J."/>
            <person name="Labutti K."/>
            <person name="Salamov A."/>
            <person name="Andreopoulos B."/>
            <person name="Baker S."/>
            <person name="Barry K."/>
            <person name="Bills G."/>
            <person name="Bluhm B."/>
            <person name="Cannon C."/>
            <person name="Castanera R."/>
            <person name="Culley D."/>
            <person name="Daum C."/>
            <person name="Ezra D."/>
            <person name="Gonzalez J."/>
            <person name="Henrissat B."/>
            <person name="Kuo A."/>
            <person name="Liang C."/>
            <person name="Lipzen A."/>
            <person name="Lutzoni F."/>
            <person name="Magnuson J."/>
            <person name="Mondo S."/>
            <person name="Nolan M."/>
            <person name="Ohm R."/>
            <person name="Pangilinan J."/>
            <person name="Park H.-J."/>
            <person name="Ramirez L."/>
            <person name="Alfaro M."/>
            <person name="Sun H."/>
            <person name="Tritt A."/>
            <person name="Yoshinaga Y."/>
            <person name="Zwiers L.-H."/>
            <person name="Turgeon B."/>
            <person name="Goodwin S."/>
            <person name="Spatafora J."/>
            <person name="Crous P."/>
            <person name="Grigoriev I."/>
        </authorList>
    </citation>
    <scope>NUCLEOTIDE SEQUENCE</scope>
    <source>
        <strain evidence="7">CBS 122368</strain>
    </source>
</reference>
<gene>
    <name evidence="7" type="ORF">BU26DRAFT_560432</name>
</gene>
<keyword evidence="4 6" id="KW-0472">Membrane</keyword>
<name>A0A6A6IRJ5_9PLEO</name>
<feature type="compositionally biased region" description="Basic and acidic residues" evidence="5">
    <location>
        <begin position="151"/>
        <end position="164"/>
    </location>
</feature>
<dbReference type="SUPFAM" id="SSF144083">
    <property type="entry name" value="Magnesium transport protein CorA, transmembrane region"/>
    <property type="match status" value="1"/>
</dbReference>
<evidence type="ECO:0000313" key="8">
    <source>
        <dbReference type="Proteomes" id="UP000800094"/>
    </source>
</evidence>
<dbReference type="PANTHER" id="PTHR46494:SF1">
    <property type="entry name" value="CORA FAMILY METAL ION TRANSPORTER (EUROFUNG)"/>
    <property type="match status" value="1"/>
</dbReference>
<feature type="transmembrane region" description="Helical" evidence="6">
    <location>
        <begin position="976"/>
        <end position="996"/>
    </location>
</feature>
<dbReference type="InterPro" id="IPR002523">
    <property type="entry name" value="MgTranspt_CorA/ZnTranspt_ZntB"/>
</dbReference>
<feature type="transmembrane region" description="Helical" evidence="6">
    <location>
        <begin position="940"/>
        <end position="964"/>
    </location>
</feature>
<accession>A0A6A6IRJ5</accession>
<dbReference type="Proteomes" id="UP000800094">
    <property type="component" value="Unassembled WGS sequence"/>
</dbReference>
<keyword evidence="2 6" id="KW-0812">Transmembrane</keyword>
<dbReference type="GO" id="GO:0015095">
    <property type="term" value="F:magnesium ion transmembrane transporter activity"/>
    <property type="evidence" value="ECO:0007669"/>
    <property type="project" value="TreeGrafter"/>
</dbReference>
<keyword evidence="8" id="KW-1185">Reference proteome</keyword>
<keyword evidence="3 6" id="KW-1133">Transmembrane helix</keyword>
<dbReference type="GO" id="GO:0005886">
    <property type="term" value="C:plasma membrane"/>
    <property type="evidence" value="ECO:0007669"/>
    <property type="project" value="UniProtKB-SubCell"/>
</dbReference>
<evidence type="ECO:0008006" key="9">
    <source>
        <dbReference type="Google" id="ProtNLM"/>
    </source>
</evidence>
<organism evidence="7 8">
    <name type="scientific">Trematosphaeria pertusa</name>
    <dbReference type="NCBI Taxonomy" id="390896"/>
    <lineage>
        <taxon>Eukaryota</taxon>
        <taxon>Fungi</taxon>
        <taxon>Dikarya</taxon>
        <taxon>Ascomycota</taxon>
        <taxon>Pezizomycotina</taxon>
        <taxon>Dothideomycetes</taxon>
        <taxon>Pleosporomycetidae</taxon>
        <taxon>Pleosporales</taxon>
        <taxon>Massarineae</taxon>
        <taxon>Trematosphaeriaceae</taxon>
        <taxon>Trematosphaeria</taxon>
    </lineage>
</organism>
<evidence type="ECO:0000256" key="1">
    <source>
        <dbReference type="ARBA" id="ARBA00004651"/>
    </source>
</evidence>
<dbReference type="GO" id="GO:0050897">
    <property type="term" value="F:cobalt ion binding"/>
    <property type="evidence" value="ECO:0007669"/>
    <property type="project" value="TreeGrafter"/>
</dbReference>
<protein>
    <recommendedName>
        <fullName evidence="9">Cora-domain-containing protein</fullName>
    </recommendedName>
</protein>
<proteinExistence type="predicted"/>
<dbReference type="RefSeq" id="XP_033688095.1">
    <property type="nucleotide sequence ID" value="XM_033832800.1"/>
</dbReference>
<evidence type="ECO:0000256" key="2">
    <source>
        <dbReference type="ARBA" id="ARBA00022692"/>
    </source>
</evidence>
<sequence length="1088" mass="122637">MAETTDTDEAASSVSAGNSSREDITHLYSYIEALPESSSSDVNLSTGVNFNREVEVFPSPRSSASFDSRRDRAPEHSIVPYRYSRSPRRVSAGSLHLRGQTDAPGLPPPTLEALDDTSSLGSDAEEIEIEAGSDTASSVFSIDDQIPNDTDDTKSPKSKVKDSPQCRIHNIIRSRYTSFGDEGEDDMSIELTCGPHAVEDTKGVFRWVHKHDKIMDFDEFIQTSLNALELSLREKRMVKQGLEAIRKQRERPFFAHYATRGRYMEPFVTQKLWAHPSPAMSHLNRVVTVVCFPYFLLDELPKRGTPPRTASHVPLTLLQSFSTSTEPERDTQQVVCRSPVGSHILTCSQLAELGLQSSTVSMIQRPTRGPPHVPFIKVTDGGNCIWQLGLDDCRTWFSFTAHFMDIKGSQSGVARRFGDIFRVTMGGRTIGPRDWDKVMTKAQKGSAHLVLIRRTRAERIMIVHPPESDDEFEMADSNELFLWERTKSTPPPGYDVSSSEVTLDTTHSGVSASETAEVDSPATSRPTGNGSGDLEDNAPTQTAPLRSDSCGTSPSTTQDYSVFHALTWATIACQPSRETTHDAQAQTVDDCELLSDIHQKLLRNVNEQERKAYIHSREKTLPEVTTHLLTVTRRKEGGYVQGLSTLDTFFVAAVQMFELYLPLENAADCAKRYWGSVFFVMKNILVDDGLAHARSTVAFITMFKRVAHLSCVIQTELSKPQGPDPMSFKVPIEFRKAWMHCVLSLAMFRFKSRRWQDRERHLEKCEALLHRGRITLWRTSMKVPLQRKEVASPAALMCALIGNLVRDVSTGDMTPDITLIYREYWKQLEINVKSGRWKGARPQIGFLQQEIKAIFKTLDDQIDLLKRLYQEIRSQCLGWSSLDSHHLEHAPRPELPFIERCIEHVQKRVEAFETIERESIGLERWINEQTALTKDRHDNAIYTFTVVTVVFLPLSFVCSFFGMNTHDIRDMQGGQWIFWVAALPLTFFIVFVALLWTDELGHAWTALTGKIGSGEAPGDPTPHHQQPGLWSAIFERQSAWKNAFKKETTQLQRPSTAHAPAPPSQTSATDAIDEWAKPYRRTPTYKSL</sequence>
<evidence type="ECO:0000256" key="6">
    <source>
        <dbReference type="SAM" id="Phobius"/>
    </source>
</evidence>
<evidence type="ECO:0000256" key="5">
    <source>
        <dbReference type="SAM" id="MobiDB-lite"/>
    </source>
</evidence>
<comment type="subcellular location">
    <subcellularLocation>
        <location evidence="1">Cell membrane</location>
        <topology evidence="1">Multi-pass membrane protein</topology>
    </subcellularLocation>
</comment>
<feature type="region of interest" description="Disordered" evidence="5">
    <location>
        <begin position="1047"/>
        <end position="1075"/>
    </location>
</feature>
<dbReference type="EMBL" id="ML987191">
    <property type="protein sequence ID" value="KAF2253091.1"/>
    <property type="molecule type" value="Genomic_DNA"/>
</dbReference>
<evidence type="ECO:0000313" key="7">
    <source>
        <dbReference type="EMBL" id="KAF2253091.1"/>
    </source>
</evidence>
<feature type="region of interest" description="Disordered" evidence="5">
    <location>
        <begin position="1"/>
        <end position="22"/>
    </location>
</feature>
<dbReference type="GeneID" id="54586130"/>
<dbReference type="Pfam" id="PF01544">
    <property type="entry name" value="CorA"/>
    <property type="match status" value="1"/>
</dbReference>
<feature type="compositionally biased region" description="Polar residues" evidence="5">
    <location>
        <begin position="538"/>
        <end position="556"/>
    </location>
</feature>
<dbReference type="GO" id="GO:0000287">
    <property type="term" value="F:magnesium ion binding"/>
    <property type="evidence" value="ECO:0007669"/>
    <property type="project" value="TreeGrafter"/>
</dbReference>
<feature type="compositionally biased region" description="Polar residues" evidence="5">
    <location>
        <begin position="10"/>
        <end position="19"/>
    </location>
</feature>
<dbReference type="PANTHER" id="PTHR46494">
    <property type="entry name" value="CORA FAMILY METAL ION TRANSPORTER (EUROFUNG)"/>
    <property type="match status" value="1"/>
</dbReference>
<dbReference type="Gene3D" id="1.20.58.340">
    <property type="entry name" value="Magnesium transport protein CorA, transmembrane region"/>
    <property type="match status" value="1"/>
</dbReference>
<feature type="region of interest" description="Disordered" evidence="5">
    <location>
        <begin position="90"/>
        <end position="164"/>
    </location>
</feature>